<feature type="domain" description="Chromosome segregation protein Spc25 C-terminal" evidence="12">
    <location>
        <begin position="180"/>
        <end position="249"/>
    </location>
</feature>
<sequence>MPPTAYLAPPRPVSLHVILDASTSKSATPSLDLQWEPFQRHVEAFLNAIDAYTLAAKTEIAARATDHVAAVRDLKAETEEMERRIQHEREREGDMLATLDFERHTLADLTSSLSHLQSNLAKTKEQSASLESELQALRKEVRTEQTEKERQGRVLNEMRDRDGWELNELEEAMGWKVEGIKEDVLLMRFTLIDPTDPNKEFCILVDVSKQDYSVPNCDPPFPTLPELVRQLNSDRDLFAFIKRVRKAFRALIPNPPNPSTKFDDLSGPGLGLRTPALGSRTLSASTPARPSTVTDGSALEGLTLGK</sequence>
<keyword evidence="8 9" id="KW-0137">Centromere</keyword>
<keyword evidence="14" id="KW-1185">Reference proteome</keyword>
<dbReference type="PANTHER" id="PTHR14281:SF0">
    <property type="entry name" value="KINETOCHORE PROTEIN SPC25"/>
    <property type="match status" value="1"/>
</dbReference>
<keyword evidence="4 9" id="KW-0498">Mitosis</keyword>
<gene>
    <name evidence="13" type="ORF">IAR55_003529</name>
</gene>
<evidence type="ECO:0000256" key="7">
    <source>
        <dbReference type="ARBA" id="ARBA00023306"/>
    </source>
</evidence>
<dbReference type="AlphaFoldDB" id="A0AAW0YMQ5"/>
<keyword evidence="2 9" id="KW-0158">Chromosome</keyword>
<dbReference type="RefSeq" id="XP_066803028.1">
    <property type="nucleotide sequence ID" value="XM_066946636.1"/>
</dbReference>
<evidence type="ECO:0000256" key="1">
    <source>
        <dbReference type="ARBA" id="ARBA00006379"/>
    </source>
</evidence>
<dbReference type="GO" id="GO:0051301">
    <property type="term" value="P:cell division"/>
    <property type="evidence" value="ECO:0007669"/>
    <property type="project" value="UniProtKB-UniRule"/>
</dbReference>
<dbReference type="EMBL" id="JBCAWK010000006">
    <property type="protein sequence ID" value="KAK8854790.1"/>
    <property type="molecule type" value="Genomic_DNA"/>
</dbReference>
<feature type="coiled-coil region" evidence="10">
    <location>
        <begin position="71"/>
        <end position="147"/>
    </location>
</feature>
<dbReference type="GeneID" id="92180787"/>
<dbReference type="Proteomes" id="UP001388673">
    <property type="component" value="Unassembled WGS sequence"/>
</dbReference>
<evidence type="ECO:0000256" key="3">
    <source>
        <dbReference type="ARBA" id="ARBA00022618"/>
    </source>
</evidence>
<accession>A0AAW0YMQ5</accession>
<comment type="function">
    <text evidence="9">Acts as a component of the essential kinetochore-associated NDC80 complex, which is required for chromosome segregation and spindle checkpoint activity.</text>
</comment>
<dbReference type="GO" id="GO:0005634">
    <property type="term" value="C:nucleus"/>
    <property type="evidence" value="ECO:0007669"/>
    <property type="project" value="UniProtKB-SubCell"/>
</dbReference>
<evidence type="ECO:0000256" key="2">
    <source>
        <dbReference type="ARBA" id="ARBA00022454"/>
    </source>
</evidence>
<comment type="caution">
    <text evidence="13">The sequence shown here is derived from an EMBL/GenBank/DDBJ whole genome shotgun (WGS) entry which is preliminary data.</text>
</comment>
<keyword evidence="3 9" id="KW-0132">Cell division</keyword>
<dbReference type="GO" id="GO:0031262">
    <property type="term" value="C:Ndc80 complex"/>
    <property type="evidence" value="ECO:0007669"/>
    <property type="project" value="InterPro"/>
</dbReference>
<comment type="similarity">
    <text evidence="1 9">Belongs to the SPC25 family.</text>
</comment>
<evidence type="ECO:0000313" key="13">
    <source>
        <dbReference type="EMBL" id="KAK8854790.1"/>
    </source>
</evidence>
<keyword evidence="9" id="KW-0539">Nucleus</keyword>
<dbReference type="CDD" id="cd23784">
    <property type="entry name" value="RWD_Spc25"/>
    <property type="match status" value="1"/>
</dbReference>
<dbReference type="InterPro" id="IPR013255">
    <property type="entry name" value="Spc25_C"/>
</dbReference>
<keyword evidence="6 10" id="KW-0175">Coiled coil</keyword>
<feature type="region of interest" description="Disordered" evidence="11">
    <location>
        <begin position="274"/>
        <end position="306"/>
    </location>
</feature>
<evidence type="ECO:0000256" key="4">
    <source>
        <dbReference type="ARBA" id="ARBA00022776"/>
    </source>
</evidence>
<evidence type="ECO:0000256" key="9">
    <source>
        <dbReference type="RuleBase" id="RU367150"/>
    </source>
</evidence>
<proteinExistence type="inferred from homology"/>
<evidence type="ECO:0000313" key="14">
    <source>
        <dbReference type="Proteomes" id="UP001388673"/>
    </source>
</evidence>
<evidence type="ECO:0000256" key="10">
    <source>
        <dbReference type="SAM" id="Coils"/>
    </source>
</evidence>
<evidence type="ECO:0000256" key="8">
    <source>
        <dbReference type="ARBA" id="ARBA00023328"/>
    </source>
</evidence>
<dbReference type="InterPro" id="IPR045143">
    <property type="entry name" value="Spc25"/>
</dbReference>
<keyword evidence="5 9" id="KW-0995">Kinetochore</keyword>
<dbReference type="PANTHER" id="PTHR14281">
    <property type="entry name" value="KINETOCHORE PROTEIN SPC25-RELATED"/>
    <property type="match status" value="1"/>
</dbReference>
<reference evidence="13 14" key="1">
    <citation type="journal article" date="2024" name="bioRxiv">
        <title>Comparative genomics of Cryptococcus and Kwoniella reveals pathogenesis evolution and contrasting karyotype dynamics via intercentromeric recombination or chromosome fusion.</title>
        <authorList>
            <person name="Coelho M.A."/>
            <person name="David-Palma M."/>
            <person name="Shea T."/>
            <person name="Bowers K."/>
            <person name="McGinley-Smith S."/>
            <person name="Mohammad A.W."/>
            <person name="Gnirke A."/>
            <person name="Yurkov A.M."/>
            <person name="Nowrousian M."/>
            <person name="Sun S."/>
            <person name="Cuomo C.A."/>
            <person name="Heitman J."/>
        </authorList>
    </citation>
    <scope>NUCLEOTIDE SEQUENCE [LARGE SCALE GENOMIC DNA]</scope>
    <source>
        <strain evidence="13 14">CBS 13917</strain>
    </source>
</reference>
<comment type="subcellular location">
    <subcellularLocation>
        <location evidence="9">Nucleus</location>
    </subcellularLocation>
    <subcellularLocation>
        <location evidence="9">Chromosome</location>
        <location evidence="9">Centromere</location>
        <location evidence="9">Kinetochore</location>
    </subcellularLocation>
</comment>
<feature type="compositionally biased region" description="Polar residues" evidence="11">
    <location>
        <begin position="280"/>
        <end position="295"/>
    </location>
</feature>
<dbReference type="GO" id="GO:0007059">
    <property type="term" value="P:chromosome segregation"/>
    <property type="evidence" value="ECO:0007669"/>
    <property type="project" value="InterPro"/>
</dbReference>
<protein>
    <recommendedName>
        <fullName evidence="9">Kinetochore protein SPC25</fullName>
    </recommendedName>
</protein>
<comment type="subunit">
    <text evidence="9">Component of the NDC80 complex.</text>
</comment>
<evidence type="ECO:0000256" key="11">
    <source>
        <dbReference type="SAM" id="MobiDB-lite"/>
    </source>
</evidence>
<evidence type="ECO:0000259" key="12">
    <source>
        <dbReference type="Pfam" id="PF08234"/>
    </source>
</evidence>
<dbReference type="KEGG" id="kne:92180787"/>
<organism evidence="13 14">
    <name type="scientific">Kwoniella newhampshirensis</name>
    <dbReference type="NCBI Taxonomy" id="1651941"/>
    <lineage>
        <taxon>Eukaryota</taxon>
        <taxon>Fungi</taxon>
        <taxon>Dikarya</taxon>
        <taxon>Basidiomycota</taxon>
        <taxon>Agaricomycotina</taxon>
        <taxon>Tremellomycetes</taxon>
        <taxon>Tremellales</taxon>
        <taxon>Cryptococcaceae</taxon>
        <taxon>Kwoniella</taxon>
    </lineage>
</organism>
<keyword evidence="7 9" id="KW-0131">Cell cycle</keyword>
<evidence type="ECO:0000256" key="6">
    <source>
        <dbReference type="ARBA" id="ARBA00023054"/>
    </source>
</evidence>
<name>A0AAW0YMQ5_9TREE</name>
<dbReference type="Pfam" id="PF08234">
    <property type="entry name" value="Spindle_Spc25"/>
    <property type="match status" value="1"/>
</dbReference>
<evidence type="ECO:0000256" key="5">
    <source>
        <dbReference type="ARBA" id="ARBA00022838"/>
    </source>
</evidence>
<dbReference type="Gene3D" id="3.30.457.50">
    <property type="entry name" value="Chromosome segregation protein Spc25"/>
    <property type="match status" value="1"/>
</dbReference>
<dbReference type="FunFam" id="3.30.457.50:FF:000001">
    <property type="entry name" value="Probable kinetochore protein spc25"/>
    <property type="match status" value="1"/>
</dbReference>